<keyword evidence="4" id="KW-0004">4Fe-4S</keyword>
<dbReference type="InterPro" id="IPR016181">
    <property type="entry name" value="Acyl_CoA_acyltransferase"/>
</dbReference>
<dbReference type="SFLD" id="SFLDS00029">
    <property type="entry name" value="Radical_SAM"/>
    <property type="match status" value="1"/>
</dbReference>
<keyword evidence="13" id="KW-0012">Acyltransferase</keyword>
<evidence type="ECO:0000256" key="5">
    <source>
        <dbReference type="ARBA" id="ARBA00022555"/>
    </source>
</evidence>
<dbReference type="GO" id="GO:0002926">
    <property type="term" value="P:tRNA wobble base 5-methoxycarbonylmethyl-2-thiouridinylation"/>
    <property type="evidence" value="ECO:0007669"/>
    <property type="project" value="TreeGrafter"/>
</dbReference>
<evidence type="ECO:0000256" key="10">
    <source>
        <dbReference type="ARBA" id="ARBA00022884"/>
    </source>
</evidence>
<evidence type="ECO:0000256" key="7">
    <source>
        <dbReference type="ARBA" id="ARBA00022691"/>
    </source>
</evidence>
<keyword evidence="6" id="KW-0808">Transferase</keyword>
<organism evidence="17">
    <name type="scientific">Muribaculaceae bacterium Z82</name>
    <dbReference type="NCBI Taxonomy" id="2304548"/>
    <lineage>
        <taxon>Bacteria</taxon>
        <taxon>Pseudomonadati</taxon>
        <taxon>Bacteroidota</taxon>
        <taxon>Bacteroidia</taxon>
        <taxon>Bacteroidales</taxon>
        <taxon>Muribaculaceae</taxon>
    </lineage>
</organism>
<evidence type="ECO:0000256" key="9">
    <source>
        <dbReference type="ARBA" id="ARBA00022723"/>
    </source>
</evidence>
<dbReference type="SMART" id="SM00729">
    <property type="entry name" value="Elp3"/>
    <property type="match status" value="1"/>
</dbReference>
<dbReference type="Pfam" id="PF16199">
    <property type="entry name" value="Radical_SAM_C"/>
    <property type="match status" value="1"/>
</dbReference>
<evidence type="ECO:0000256" key="11">
    <source>
        <dbReference type="ARBA" id="ARBA00023004"/>
    </source>
</evidence>
<evidence type="ECO:0000256" key="4">
    <source>
        <dbReference type="ARBA" id="ARBA00022485"/>
    </source>
</evidence>
<comment type="similarity">
    <text evidence="3">Belongs to the ELP3 family.</text>
</comment>
<accession>A0A7C9NBG4</accession>
<evidence type="ECO:0000256" key="8">
    <source>
        <dbReference type="ARBA" id="ARBA00022694"/>
    </source>
</evidence>
<dbReference type="GO" id="GO:0046872">
    <property type="term" value="F:metal ion binding"/>
    <property type="evidence" value="ECO:0007669"/>
    <property type="project" value="UniProtKB-KW"/>
</dbReference>
<evidence type="ECO:0000256" key="1">
    <source>
        <dbReference type="ARBA" id="ARBA00001966"/>
    </source>
</evidence>
<keyword evidence="8" id="KW-0819">tRNA processing</keyword>
<sequence length="609" mass="68364">MDKAIHMLLDAMRSGTAVDGAFLDRVVRARNREMRDGSRSVAKRRLMPYYLSQKRQRSPQWEAWAPSEEEDRALCALLQAKPRRTASGVTTVTVLTKPWPCAGDCLYCPSDISMPKSYLSDEPACQRALRCRFDPYLQVLRRLQVLDDMGHPTDKVELIVLGGSWTDYPKPYREWFVSSLFQALNDFGTEVAAERERIRWEIYESLDSYYKTSESKYIRDSTQDSVDCKLLSYNSALSICDNEAMVYKQAETRLVVESSIRSLFSTNEEAACRCVGLVMETRPDAVTPESLAEMRRLGCTKVQMGVQALRPQIRAGCGRSLDDGSVERSFELLRLFGFKIHVHLMANLPLSDPAGDMDDFRGLVDSGRYRPDEVKLYPCVLVRSARLTDWYEDGRWQPYDDDTLVDLLSEEVLAAPPYLRISRMIRDISAHDIEAGSRKTNLRQAVERRAVEKAQARGAKIEEVRMREVASGDVDWETLRLDDVAYDTTVSREHFLQWVDVGGRIAGFLRLSLPWPKVAGACGPPIPARPCQAMIRELHVYGRSTPLHGAGTSAQHRGLGAALVDAACGLAASEGYGSIAVISAVGTRSYYRSLGFADAGLYQVRPLEP</sequence>
<dbReference type="EMBL" id="QWKH01000004">
    <property type="protein sequence ID" value="NBI33688.1"/>
    <property type="molecule type" value="Genomic_DNA"/>
</dbReference>
<dbReference type="InterPro" id="IPR034687">
    <property type="entry name" value="ELP3-like"/>
</dbReference>
<keyword evidence="11" id="KW-0408">Iron</keyword>
<dbReference type="CDD" id="cd01335">
    <property type="entry name" value="Radical_SAM"/>
    <property type="match status" value="1"/>
</dbReference>
<dbReference type="SUPFAM" id="SSF102114">
    <property type="entry name" value="Radical SAM enzymes"/>
    <property type="match status" value="1"/>
</dbReference>
<dbReference type="SUPFAM" id="SSF55729">
    <property type="entry name" value="Acyl-CoA N-acyltransferases (Nat)"/>
    <property type="match status" value="1"/>
</dbReference>
<protein>
    <recommendedName>
        <fullName evidence="14">tRNA carboxymethyluridine synthase</fullName>
        <ecNumber evidence="14">2.3.1.311</ecNumber>
    </recommendedName>
</protein>
<evidence type="ECO:0000256" key="12">
    <source>
        <dbReference type="ARBA" id="ARBA00023014"/>
    </source>
</evidence>
<feature type="domain" description="Elp3/MiaA/NifB-like radical SAM core" evidence="16">
    <location>
        <begin position="92"/>
        <end position="410"/>
    </location>
</feature>
<keyword evidence="10" id="KW-0694">RNA-binding</keyword>
<keyword evidence="5" id="KW-0820">tRNA-binding</keyword>
<comment type="cofactor">
    <cofactor evidence="1">
        <name>[4Fe-4S] cluster</name>
        <dbReference type="ChEBI" id="CHEBI:49883"/>
    </cofactor>
</comment>
<keyword evidence="7" id="KW-0949">S-adenosyl-L-methionine</keyword>
<comment type="caution">
    <text evidence="17">The sequence shown here is derived from an EMBL/GenBank/DDBJ whole genome shotgun (WGS) entry which is preliminary data.</text>
</comment>
<proteinExistence type="inferred from homology"/>
<evidence type="ECO:0000256" key="3">
    <source>
        <dbReference type="ARBA" id="ARBA00005494"/>
    </source>
</evidence>
<evidence type="ECO:0000256" key="6">
    <source>
        <dbReference type="ARBA" id="ARBA00022679"/>
    </source>
</evidence>
<dbReference type="PANTHER" id="PTHR11135:SF2">
    <property type="entry name" value="ELONGATOR COMPLEX PROTEIN 3"/>
    <property type="match status" value="1"/>
</dbReference>
<reference evidence="17" key="1">
    <citation type="submission" date="2018-08" db="EMBL/GenBank/DDBJ databases">
        <title>Murine metabolic-syndrome-specific gut microbial biobank.</title>
        <authorList>
            <person name="Liu C."/>
        </authorList>
    </citation>
    <scope>NUCLEOTIDE SEQUENCE [LARGE SCALE GENOMIC DNA]</scope>
    <source>
        <strain evidence="17">Z82</strain>
    </source>
</reference>
<dbReference type="InterPro" id="IPR039661">
    <property type="entry name" value="ELP3"/>
</dbReference>
<dbReference type="GO" id="GO:0033588">
    <property type="term" value="C:elongator holoenzyme complex"/>
    <property type="evidence" value="ECO:0007669"/>
    <property type="project" value="TreeGrafter"/>
</dbReference>
<evidence type="ECO:0000259" key="16">
    <source>
        <dbReference type="SMART" id="SM00729"/>
    </source>
</evidence>
<dbReference type="SFLD" id="SFLDG01086">
    <property type="entry name" value="elongater_protein-like"/>
    <property type="match status" value="1"/>
</dbReference>
<dbReference type="InterPro" id="IPR007197">
    <property type="entry name" value="rSAM"/>
</dbReference>
<dbReference type="EC" id="2.3.1.311" evidence="14"/>
<dbReference type="InterPro" id="IPR006638">
    <property type="entry name" value="Elp3/MiaA/NifB-like_rSAM"/>
</dbReference>
<dbReference type="GO" id="GO:0016740">
    <property type="term" value="F:transferase activity"/>
    <property type="evidence" value="ECO:0007669"/>
    <property type="project" value="UniProtKB-KW"/>
</dbReference>
<evidence type="ECO:0000256" key="14">
    <source>
        <dbReference type="ARBA" id="ARBA00044771"/>
    </source>
</evidence>
<evidence type="ECO:0000256" key="15">
    <source>
        <dbReference type="ARBA" id="ARBA00047372"/>
    </source>
</evidence>
<dbReference type="GO" id="GO:0051539">
    <property type="term" value="F:4 iron, 4 sulfur cluster binding"/>
    <property type="evidence" value="ECO:0007669"/>
    <property type="project" value="UniProtKB-KW"/>
</dbReference>
<dbReference type="GO" id="GO:0005737">
    <property type="term" value="C:cytoplasm"/>
    <property type="evidence" value="ECO:0007669"/>
    <property type="project" value="TreeGrafter"/>
</dbReference>
<dbReference type="InterPro" id="IPR058240">
    <property type="entry name" value="rSAM_sf"/>
</dbReference>
<evidence type="ECO:0000256" key="2">
    <source>
        <dbReference type="ARBA" id="ARBA00005217"/>
    </source>
</evidence>
<evidence type="ECO:0000256" key="13">
    <source>
        <dbReference type="ARBA" id="ARBA00023315"/>
    </source>
</evidence>
<evidence type="ECO:0000313" key="17">
    <source>
        <dbReference type="EMBL" id="NBI33688.1"/>
    </source>
</evidence>
<comment type="pathway">
    <text evidence="2">tRNA modification.</text>
</comment>
<dbReference type="NCBIfam" id="TIGR01211">
    <property type="entry name" value="ELP3"/>
    <property type="match status" value="1"/>
</dbReference>
<keyword evidence="12" id="KW-0411">Iron-sulfur</keyword>
<gene>
    <name evidence="17" type="ORF">D1639_01285</name>
</gene>
<dbReference type="InterPro" id="IPR032432">
    <property type="entry name" value="Radical_SAM_C"/>
</dbReference>
<dbReference type="AlphaFoldDB" id="A0A7C9NBG4"/>
<dbReference type="Gene3D" id="3.40.630.30">
    <property type="match status" value="1"/>
</dbReference>
<dbReference type="SFLD" id="SFLDF00344">
    <property type="entry name" value="ELP3-like"/>
    <property type="match status" value="1"/>
</dbReference>
<comment type="catalytic activity">
    <reaction evidence="15">
        <text>uridine(34) in tRNA + acetyl-CoA + S-adenosyl-L-methionine + H2O = 5-(carboxymethyl)uridine(34) in tRNA + 5'-deoxyadenosine + L-methionine + CoA + 2 H(+)</text>
        <dbReference type="Rhea" id="RHEA:61020"/>
        <dbReference type="Rhea" id="RHEA-COMP:10407"/>
        <dbReference type="Rhea" id="RHEA-COMP:11727"/>
        <dbReference type="ChEBI" id="CHEBI:15377"/>
        <dbReference type="ChEBI" id="CHEBI:15378"/>
        <dbReference type="ChEBI" id="CHEBI:17319"/>
        <dbReference type="ChEBI" id="CHEBI:57287"/>
        <dbReference type="ChEBI" id="CHEBI:57288"/>
        <dbReference type="ChEBI" id="CHEBI:57844"/>
        <dbReference type="ChEBI" id="CHEBI:59789"/>
        <dbReference type="ChEBI" id="CHEBI:65315"/>
        <dbReference type="ChEBI" id="CHEBI:74882"/>
        <dbReference type="EC" id="2.3.1.311"/>
    </reaction>
    <physiologicalReaction direction="left-to-right" evidence="15">
        <dbReference type="Rhea" id="RHEA:61021"/>
    </physiologicalReaction>
</comment>
<keyword evidence="9" id="KW-0479">Metal-binding</keyword>
<dbReference type="PANTHER" id="PTHR11135">
    <property type="entry name" value="HISTONE ACETYLTRANSFERASE-RELATED"/>
    <property type="match status" value="1"/>
</dbReference>
<name>A0A7C9NBG4_9BACT</name>